<keyword evidence="1" id="KW-0539">Nucleus</keyword>
<dbReference type="PROSITE" id="PS50048">
    <property type="entry name" value="ZN2_CY6_FUNGAL_2"/>
    <property type="match status" value="1"/>
</dbReference>
<proteinExistence type="predicted"/>
<protein>
    <recommendedName>
        <fullName evidence="3">Zn(2)-C6 fungal-type domain-containing protein</fullName>
    </recommendedName>
</protein>
<evidence type="ECO:0000259" key="3">
    <source>
        <dbReference type="PROSITE" id="PS50048"/>
    </source>
</evidence>
<name>A0A8H7MZT9_BIOOC</name>
<dbReference type="PANTHER" id="PTHR47784:SF10">
    <property type="entry name" value="TRANSCRIPTION FACTOR, PUTATIVE (AFU_ORTHOLOGUE AFUA_6G14150)-RELATED"/>
    <property type="match status" value="1"/>
</dbReference>
<dbReference type="Gene3D" id="4.10.240.10">
    <property type="entry name" value="Zn(2)-C6 fungal-type DNA-binding domain"/>
    <property type="match status" value="1"/>
</dbReference>
<feature type="domain" description="Zn(2)-C6 fungal-type" evidence="3">
    <location>
        <begin position="13"/>
        <end position="43"/>
    </location>
</feature>
<evidence type="ECO:0000256" key="2">
    <source>
        <dbReference type="SAM" id="MobiDB-lite"/>
    </source>
</evidence>
<evidence type="ECO:0000313" key="4">
    <source>
        <dbReference type="EMBL" id="KAF9749630.1"/>
    </source>
</evidence>
<evidence type="ECO:0000313" key="5">
    <source>
        <dbReference type="Proteomes" id="UP000616885"/>
    </source>
</evidence>
<accession>A0A8H7MZT9</accession>
<gene>
    <name evidence="4" type="ORF">IM811_015657</name>
</gene>
<evidence type="ECO:0000256" key="1">
    <source>
        <dbReference type="ARBA" id="ARBA00023242"/>
    </source>
</evidence>
<feature type="compositionally biased region" description="Polar residues" evidence="2">
    <location>
        <begin position="43"/>
        <end position="72"/>
    </location>
</feature>
<dbReference type="AlphaFoldDB" id="A0A8H7MZT9"/>
<dbReference type="InterPro" id="IPR053157">
    <property type="entry name" value="Sterol_Uptake_Regulator"/>
</dbReference>
<dbReference type="GO" id="GO:0008270">
    <property type="term" value="F:zinc ion binding"/>
    <property type="evidence" value="ECO:0007669"/>
    <property type="project" value="InterPro"/>
</dbReference>
<feature type="region of interest" description="Disordered" evidence="2">
    <location>
        <begin position="43"/>
        <end position="76"/>
    </location>
</feature>
<dbReference type="PANTHER" id="PTHR47784">
    <property type="entry name" value="STEROL UPTAKE CONTROL PROTEIN 2"/>
    <property type="match status" value="1"/>
</dbReference>
<dbReference type="PROSITE" id="PS00463">
    <property type="entry name" value="ZN2_CY6_FUNGAL_1"/>
    <property type="match status" value="1"/>
</dbReference>
<dbReference type="InterPro" id="IPR001138">
    <property type="entry name" value="Zn2Cys6_DnaBD"/>
</dbReference>
<sequence length="402" mass="44681">MSTRRSHPKSRKGCITCKTRHVKCDEQGPPCGRCQARGTQCQYASPSNQQSDSPATTIARSTAESNPGSTAESNKRNVVAFPATRHLLELQLMHRWSALTYKSCLTPGSDDDDVWQFMVPGLAVQHDYLLYGIFALSAFETARIIKTPDAQMYVNAAVEYHGLALSRFQSQLPGINAETHEAALCMSLMLLCLACASAQVSPSQEEGEKGRMVEAVVSHFGLLRGCIPILNIDPGYASRNVYIQKLTLFEDLPRIPISPELEANLSKLNDLNDKRITTTVRDSDERRVQQVAYWDSCKKALAILRECYEKCVDDLSKGYALGWPNLAGEEYLRAIEEKDSVSLSVLMYWGVLAHKLGHQVWWAEDFGSLLVAEVAKSLAVSEDGAQYKDVIECAQLLVKEER</sequence>
<dbReference type="EMBL" id="JADCTT010000007">
    <property type="protein sequence ID" value="KAF9749630.1"/>
    <property type="molecule type" value="Genomic_DNA"/>
</dbReference>
<dbReference type="GO" id="GO:0001228">
    <property type="term" value="F:DNA-binding transcription activator activity, RNA polymerase II-specific"/>
    <property type="evidence" value="ECO:0007669"/>
    <property type="project" value="TreeGrafter"/>
</dbReference>
<reference evidence="4" key="1">
    <citation type="submission" date="2020-10" db="EMBL/GenBank/DDBJ databases">
        <title>High-Quality Genome Resource of Clonostachys rosea strain S41 by Oxford Nanopore Long-Read Sequencing.</title>
        <authorList>
            <person name="Wang H."/>
        </authorList>
    </citation>
    <scope>NUCLEOTIDE SEQUENCE</scope>
    <source>
        <strain evidence="4">S41</strain>
    </source>
</reference>
<dbReference type="InterPro" id="IPR036864">
    <property type="entry name" value="Zn2-C6_fun-type_DNA-bd_sf"/>
</dbReference>
<dbReference type="Pfam" id="PF00172">
    <property type="entry name" value="Zn_clus"/>
    <property type="match status" value="1"/>
</dbReference>
<comment type="caution">
    <text evidence="4">The sequence shown here is derived from an EMBL/GenBank/DDBJ whole genome shotgun (WGS) entry which is preliminary data.</text>
</comment>
<dbReference type="SMART" id="SM00066">
    <property type="entry name" value="GAL4"/>
    <property type="match status" value="1"/>
</dbReference>
<organism evidence="4 5">
    <name type="scientific">Bionectria ochroleuca</name>
    <name type="common">Gliocladium roseum</name>
    <dbReference type="NCBI Taxonomy" id="29856"/>
    <lineage>
        <taxon>Eukaryota</taxon>
        <taxon>Fungi</taxon>
        <taxon>Dikarya</taxon>
        <taxon>Ascomycota</taxon>
        <taxon>Pezizomycotina</taxon>
        <taxon>Sordariomycetes</taxon>
        <taxon>Hypocreomycetidae</taxon>
        <taxon>Hypocreales</taxon>
        <taxon>Bionectriaceae</taxon>
        <taxon>Clonostachys</taxon>
    </lineage>
</organism>
<dbReference type="SUPFAM" id="SSF57701">
    <property type="entry name" value="Zn2/Cys6 DNA-binding domain"/>
    <property type="match status" value="1"/>
</dbReference>
<dbReference type="Proteomes" id="UP000616885">
    <property type="component" value="Unassembled WGS sequence"/>
</dbReference>
<dbReference type="CDD" id="cd00067">
    <property type="entry name" value="GAL4"/>
    <property type="match status" value="1"/>
</dbReference>